<sequence length="350" mass="34476">MTTPSQTPRFPLQRLAVASALACGALLAACGGGGDTPPTSTPTGLSQPDATADSANATSTGEGTASALDSVIDTTSSLAAAVQQPAATTTSARMQVLSARPSSNPSDPPFTNVTVDCAGGGTATLSITGGTLASEANGQLDAGEHYSVTYAQCTGHAGWAQLNGSVEMDVTAADHTTSPATLAVGITVTNLALSLPSGNATLNGTATASRSVATSNGTTTTTSHVTVPSATLATAFNARSGTFTLSDLDATRTLTSVAGVTSASTYSGHHTLSGTANGRTFSLNVSTTGNVNYDATGALVSGAWTVVRPNATIATTVANGVVIMTVDDGNDGTIDHTWTFSAAQLNAAAG</sequence>
<reference evidence="3" key="1">
    <citation type="submission" date="2021-11" db="EMBL/GenBank/DDBJ databases">
        <title>BS-T2-15 a new species belonging to the Comamonadaceae family isolated from the soil of a French oak forest.</title>
        <authorList>
            <person name="Mieszkin S."/>
            <person name="Alain K."/>
        </authorList>
    </citation>
    <scope>NUCLEOTIDE SEQUENCE</scope>
    <source>
        <strain evidence="3">BS-T2-15</strain>
    </source>
</reference>
<accession>A0A9X2C221</accession>
<protein>
    <submittedName>
        <fullName evidence="3">Uncharacterized protein</fullName>
    </submittedName>
</protein>
<feature type="region of interest" description="Disordered" evidence="1">
    <location>
        <begin position="34"/>
        <end position="64"/>
    </location>
</feature>
<keyword evidence="4" id="KW-1185">Reference proteome</keyword>
<dbReference type="Proteomes" id="UP001139353">
    <property type="component" value="Unassembled WGS sequence"/>
</dbReference>
<dbReference type="AlphaFoldDB" id="A0A9X2C221"/>
<organism evidence="3 4">
    <name type="scientific">Scleromatobacter humisilvae</name>
    <dbReference type="NCBI Taxonomy" id="2897159"/>
    <lineage>
        <taxon>Bacteria</taxon>
        <taxon>Pseudomonadati</taxon>
        <taxon>Pseudomonadota</taxon>
        <taxon>Betaproteobacteria</taxon>
        <taxon>Burkholderiales</taxon>
        <taxon>Sphaerotilaceae</taxon>
        <taxon>Scleromatobacter</taxon>
    </lineage>
</organism>
<feature type="chain" id="PRO_5040817268" evidence="2">
    <location>
        <begin position="29"/>
        <end position="350"/>
    </location>
</feature>
<feature type="region of interest" description="Disordered" evidence="1">
    <location>
        <begin position="85"/>
        <end position="110"/>
    </location>
</feature>
<evidence type="ECO:0000256" key="2">
    <source>
        <dbReference type="SAM" id="SignalP"/>
    </source>
</evidence>
<evidence type="ECO:0000313" key="4">
    <source>
        <dbReference type="Proteomes" id="UP001139353"/>
    </source>
</evidence>
<gene>
    <name evidence="3" type="ORF">LPC04_21045</name>
</gene>
<feature type="signal peptide" evidence="2">
    <location>
        <begin position="1"/>
        <end position="28"/>
    </location>
</feature>
<evidence type="ECO:0000256" key="1">
    <source>
        <dbReference type="SAM" id="MobiDB-lite"/>
    </source>
</evidence>
<name>A0A9X2C221_9BURK</name>
<feature type="compositionally biased region" description="Polar residues" evidence="1">
    <location>
        <begin position="100"/>
        <end position="110"/>
    </location>
</feature>
<dbReference type="EMBL" id="JAJLJH010000007">
    <property type="protein sequence ID" value="MCK9688201.1"/>
    <property type="molecule type" value="Genomic_DNA"/>
</dbReference>
<comment type="caution">
    <text evidence="3">The sequence shown here is derived from an EMBL/GenBank/DDBJ whole genome shotgun (WGS) entry which is preliminary data.</text>
</comment>
<keyword evidence="2" id="KW-0732">Signal</keyword>
<feature type="compositionally biased region" description="Low complexity" evidence="1">
    <location>
        <begin position="36"/>
        <end position="60"/>
    </location>
</feature>
<proteinExistence type="predicted"/>
<dbReference type="RefSeq" id="WP_275684244.1">
    <property type="nucleotide sequence ID" value="NZ_JAJLJH010000007.1"/>
</dbReference>
<evidence type="ECO:0000313" key="3">
    <source>
        <dbReference type="EMBL" id="MCK9688201.1"/>
    </source>
</evidence>